<gene>
    <name evidence="2" type="ORF">HJG63_001051</name>
</gene>
<feature type="compositionally biased region" description="Low complexity" evidence="1">
    <location>
        <begin position="1"/>
        <end position="12"/>
    </location>
</feature>
<proteinExistence type="predicted"/>
<sequence>MRATTTSMTSQARSRRSARQGLRASATPPASPRRTSCRCRGSALRGTSSGSPTAPSPTRSSSPRARTRPRHQRRTRHPCLLETPAKVQLAHLQHSL</sequence>
<name>A0A7J8C0U0_ROUAE</name>
<feature type="compositionally biased region" description="Low complexity" evidence="1">
    <location>
        <begin position="45"/>
        <end position="64"/>
    </location>
</feature>
<organism evidence="2 3">
    <name type="scientific">Rousettus aegyptiacus</name>
    <name type="common">Egyptian fruit bat</name>
    <name type="synonym">Pteropus aegyptiacus</name>
    <dbReference type="NCBI Taxonomy" id="9407"/>
    <lineage>
        <taxon>Eukaryota</taxon>
        <taxon>Metazoa</taxon>
        <taxon>Chordata</taxon>
        <taxon>Craniata</taxon>
        <taxon>Vertebrata</taxon>
        <taxon>Euteleostomi</taxon>
        <taxon>Mammalia</taxon>
        <taxon>Eutheria</taxon>
        <taxon>Laurasiatheria</taxon>
        <taxon>Chiroptera</taxon>
        <taxon>Yinpterochiroptera</taxon>
        <taxon>Pteropodoidea</taxon>
        <taxon>Pteropodidae</taxon>
        <taxon>Rousettinae</taxon>
        <taxon>Rousettus</taxon>
    </lineage>
</organism>
<dbReference type="AlphaFoldDB" id="A0A7J8C0U0"/>
<keyword evidence="3" id="KW-1185">Reference proteome</keyword>
<protein>
    <submittedName>
        <fullName evidence="2">ArfGAP with SH3 domain, ankyrin repeat and PH domain 1</fullName>
    </submittedName>
</protein>
<dbReference type="Proteomes" id="UP000593571">
    <property type="component" value="Unassembled WGS sequence"/>
</dbReference>
<accession>A0A7J8C0U0</accession>
<feature type="compositionally biased region" description="Basic residues" evidence="1">
    <location>
        <begin position="65"/>
        <end position="77"/>
    </location>
</feature>
<feature type="region of interest" description="Disordered" evidence="1">
    <location>
        <begin position="1"/>
        <end position="96"/>
    </location>
</feature>
<evidence type="ECO:0000313" key="3">
    <source>
        <dbReference type="Proteomes" id="UP000593571"/>
    </source>
</evidence>
<comment type="caution">
    <text evidence="2">The sequence shown here is derived from an EMBL/GenBank/DDBJ whole genome shotgun (WGS) entry which is preliminary data.</text>
</comment>
<evidence type="ECO:0000313" key="2">
    <source>
        <dbReference type="EMBL" id="KAF6404476.1"/>
    </source>
</evidence>
<evidence type="ECO:0000256" key="1">
    <source>
        <dbReference type="SAM" id="MobiDB-lite"/>
    </source>
</evidence>
<reference evidence="2 3" key="1">
    <citation type="journal article" date="2020" name="Nature">
        <title>Six reference-quality genomes reveal evolution of bat adaptations.</title>
        <authorList>
            <person name="Jebb D."/>
            <person name="Huang Z."/>
            <person name="Pippel M."/>
            <person name="Hughes G.M."/>
            <person name="Lavrichenko K."/>
            <person name="Devanna P."/>
            <person name="Winkler S."/>
            <person name="Jermiin L.S."/>
            <person name="Skirmuntt E.C."/>
            <person name="Katzourakis A."/>
            <person name="Burkitt-Gray L."/>
            <person name="Ray D.A."/>
            <person name="Sullivan K.A.M."/>
            <person name="Roscito J.G."/>
            <person name="Kirilenko B.M."/>
            <person name="Davalos L.M."/>
            <person name="Corthals A.P."/>
            <person name="Power M.L."/>
            <person name="Jones G."/>
            <person name="Ransome R.D."/>
            <person name="Dechmann D.K.N."/>
            <person name="Locatelli A.G."/>
            <person name="Puechmaille S.J."/>
            <person name="Fedrigo O."/>
            <person name="Jarvis E.D."/>
            <person name="Hiller M."/>
            <person name="Vernes S.C."/>
            <person name="Myers E.W."/>
            <person name="Teeling E.C."/>
        </authorList>
    </citation>
    <scope>NUCLEOTIDE SEQUENCE [LARGE SCALE GENOMIC DNA]</scope>
    <source>
        <strain evidence="2">MRouAeg1</strain>
        <tissue evidence="2">Muscle</tissue>
    </source>
</reference>
<dbReference type="EMBL" id="JACASE010000015">
    <property type="protein sequence ID" value="KAF6404476.1"/>
    <property type="molecule type" value="Genomic_DNA"/>
</dbReference>